<comment type="similarity">
    <text evidence="2">Belongs to the nicastrin family.</text>
</comment>
<sequence length="495" mass="56281">MKGRIVFLLLVGLCSGFVQVPVHRLIQYDYEGTSFGSQVASFNFLGAHFKNESEVPRKIALIHETSLTQETLENTIALKPSALLIILSSGVGLTREIQVYLGSNTFPFPIYFAYETPELLEVYESLLVTGEQTIDSDQLQFSILSEEKSLVKNLQQENFYGFAYEFSENLSTIGIVTYLDAFSVIPELTKGVDSNGSGVIIALELIRLMKKVYDKSPAPYNLLFVFTSSGTTNLQGLRPWATTEESELQQKRGNILFALCLDTLGQSDKLYMHVSRFQKDGEIELTNIYSQFNSTAEKSDILLDYKKKKVNMADSFVPWQNEIFAKNKIVLATLSHLENSRRGIFDYSSVFDDKLDMDIFKRNIKFVAESLAKYLYCVENTAMFSKADVLKTTYLEEIVENFKELNRYPAKMTPGSKFSNYFQGILKELGFNFKVQKFSAPDVTPYNLKQESLSVYKVKPAMLDLYIFLGVLGYLAVLWLVIKFFGKNFIKVKKN</sequence>
<evidence type="ECO:0000256" key="3">
    <source>
        <dbReference type="ARBA" id="ARBA00022692"/>
    </source>
</evidence>
<accession>A0A1R2BV77</accession>
<gene>
    <name evidence="13" type="ORF">SteCoe_19051</name>
</gene>
<keyword evidence="6 10" id="KW-1133">Transmembrane helix</keyword>
<evidence type="ECO:0000256" key="7">
    <source>
        <dbReference type="ARBA" id="ARBA00023136"/>
    </source>
</evidence>
<evidence type="ECO:0000313" key="13">
    <source>
        <dbReference type="EMBL" id="OMJ80670.1"/>
    </source>
</evidence>
<dbReference type="SUPFAM" id="SSF53187">
    <property type="entry name" value="Zn-dependent exopeptidases"/>
    <property type="match status" value="1"/>
</dbReference>
<feature type="domain" description="Peptidase M28" evidence="12">
    <location>
        <begin position="180"/>
        <end position="305"/>
    </location>
</feature>
<evidence type="ECO:0000256" key="10">
    <source>
        <dbReference type="SAM" id="Phobius"/>
    </source>
</evidence>
<dbReference type="InterPro" id="IPR007484">
    <property type="entry name" value="Peptidase_M28"/>
</dbReference>
<dbReference type="Pfam" id="PF04389">
    <property type="entry name" value="Peptidase_M28"/>
    <property type="match status" value="1"/>
</dbReference>
<dbReference type="InterPro" id="IPR016574">
    <property type="entry name" value="Nicalin"/>
</dbReference>
<dbReference type="Gene3D" id="3.40.630.10">
    <property type="entry name" value="Zn peptidases"/>
    <property type="match status" value="1"/>
</dbReference>
<comment type="subcellular location">
    <subcellularLocation>
        <location evidence="1">Endoplasmic reticulum membrane</location>
        <topology evidence="1">Single-pass membrane protein</topology>
    </subcellularLocation>
</comment>
<keyword evidence="14" id="KW-1185">Reference proteome</keyword>
<feature type="chain" id="PRO_5010386012" description="BOS complex subunit NCLN" evidence="11">
    <location>
        <begin position="17"/>
        <end position="495"/>
    </location>
</feature>
<keyword evidence="3 10" id="KW-0812">Transmembrane</keyword>
<keyword evidence="4 11" id="KW-0732">Signal</keyword>
<feature type="signal peptide" evidence="11">
    <location>
        <begin position="1"/>
        <end position="16"/>
    </location>
</feature>
<feature type="transmembrane region" description="Helical" evidence="10">
    <location>
        <begin position="465"/>
        <end position="485"/>
    </location>
</feature>
<name>A0A1R2BV77_9CILI</name>
<evidence type="ECO:0000256" key="6">
    <source>
        <dbReference type="ARBA" id="ARBA00022989"/>
    </source>
</evidence>
<evidence type="ECO:0000256" key="1">
    <source>
        <dbReference type="ARBA" id="ARBA00004389"/>
    </source>
</evidence>
<dbReference type="Proteomes" id="UP000187209">
    <property type="component" value="Unassembled WGS sequence"/>
</dbReference>
<evidence type="ECO:0000256" key="4">
    <source>
        <dbReference type="ARBA" id="ARBA00022729"/>
    </source>
</evidence>
<evidence type="ECO:0000256" key="8">
    <source>
        <dbReference type="ARBA" id="ARBA00023180"/>
    </source>
</evidence>
<dbReference type="AlphaFoldDB" id="A0A1R2BV77"/>
<protein>
    <recommendedName>
        <fullName evidence="9">BOS complex subunit NCLN</fullName>
    </recommendedName>
</protein>
<reference evidence="13 14" key="1">
    <citation type="submission" date="2016-11" db="EMBL/GenBank/DDBJ databases">
        <title>The macronuclear genome of Stentor coeruleus: a giant cell with tiny introns.</title>
        <authorList>
            <person name="Slabodnick M."/>
            <person name="Ruby J.G."/>
            <person name="Reiff S.B."/>
            <person name="Swart E.C."/>
            <person name="Gosai S."/>
            <person name="Prabakaran S."/>
            <person name="Witkowska E."/>
            <person name="Larue G.E."/>
            <person name="Fisher S."/>
            <person name="Freeman R.M."/>
            <person name="Gunawardena J."/>
            <person name="Chu W."/>
            <person name="Stover N.A."/>
            <person name="Gregory B.D."/>
            <person name="Nowacki M."/>
            <person name="Derisi J."/>
            <person name="Roy S.W."/>
            <person name="Marshall W.F."/>
            <person name="Sood P."/>
        </authorList>
    </citation>
    <scope>NUCLEOTIDE SEQUENCE [LARGE SCALE GENOMIC DNA]</scope>
    <source>
        <strain evidence="13">WM001</strain>
    </source>
</reference>
<keyword evidence="7 10" id="KW-0472">Membrane</keyword>
<proteinExistence type="inferred from homology"/>
<keyword evidence="5" id="KW-0256">Endoplasmic reticulum</keyword>
<dbReference type="EMBL" id="MPUH01000414">
    <property type="protein sequence ID" value="OMJ80670.1"/>
    <property type="molecule type" value="Genomic_DNA"/>
</dbReference>
<evidence type="ECO:0000256" key="9">
    <source>
        <dbReference type="ARBA" id="ARBA00034873"/>
    </source>
</evidence>
<evidence type="ECO:0000259" key="12">
    <source>
        <dbReference type="Pfam" id="PF04389"/>
    </source>
</evidence>
<keyword evidence="8" id="KW-0325">Glycoprotein</keyword>
<evidence type="ECO:0000313" key="14">
    <source>
        <dbReference type="Proteomes" id="UP000187209"/>
    </source>
</evidence>
<evidence type="ECO:0000256" key="5">
    <source>
        <dbReference type="ARBA" id="ARBA00022824"/>
    </source>
</evidence>
<dbReference type="GO" id="GO:0005789">
    <property type="term" value="C:endoplasmic reticulum membrane"/>
    <property type="evidence" value="ECO:0007669"/>
    <property type="project" value="UniProtKB-SubCell"/>
</dbReference>
<dbReference type="PANTHER" id="PTHR31826">
    <property type="entry name" value="NICALIN"/>
    <property type="match status" value="1"/>
</dbReference>
<evidence type="ECO:0000256" key="2">
    <source>
        <dbReference type="ARBA" id="ARBA00007717"/>
    </source>
</evidence>
<dbReference type="GO" id="GO:0009966">
    <property type="term" value="P:regulation of signal transduction"/>
    <property type="evidence" value="ECO:0007669"/>
    <property type="project" value="InterPro"/>
</dbReference>
<comment type="caution">
    <text evidence="13">The sequence shown here is derived from an EMBL/GenBank/DDBJ whole genome shotgun (WGS) entry which is preliminary data.</text>
</comment>
<organism evidence="13 14">
    <name type="scientific">Stentor coeruleus</name>
    <dbReference type="NCBI Taxonomy" id="5963"/>
    <lineage>
        <taxon>Eukaryota</taxon>
        <taxon>Sar</taxon>
        <taxon>Alveolata</taxon>
        <taxon>Ciliophora</taxon>
        <taxon>Postciliodesmatophora</taxon>
        <taxon>Heterotrichea</taxon>
        <taxon>Heterotrichida</taxon>
        <taxon>Stentoridae</taxon>
        <taxon>Stentor</taxon>
    </lineage>
</organism>
<dbReference type="OrthoDB" id="294407at2759"/>
<evidence type="ECO:0000256" key="11">
    <source>
        <dbReference type="SAM" id="SignalP"/>
    </source>
</evidence>